<evidence type="ECO:0000259" key="2">
    <source>
        <dbReference type="Pfam" id="PF05193"/>
    </source>
</evidence>
<dbReference type="GO" id="GO:0046872">
    <property type="term" value="F:metal ion binding"/>
    <property type="evidence" value="ECO:0007669"/>
    <property type="project" value="UniProtKB-KW"/>
</dbReference>
<proteinExistence type="predicted"/>
<dbReference type="InterPro" id="IPR050626">
    <property type="entry name" value="Peptidase_M16"/>
</dbReference>
<protein>
    <recommendedName>
        <fullName evidence="2">Peptidase M16 C-terminal domain-containing protein</fullName>
    </recommendedName>
</protein>
<dbReference type="Pfam" id="PF05193">
    <property type="entry name" value="Peptidase_M16_C"/>
    <property type="match status" value="1"/>
</dbReference>
<dbReference type="Proteomes" id="UP000834106">
    <property type="component" value="Chromosome 15"/>
</dbReference>
<dbReference type="GO" id="GO:0005829">
    <property type="term" value="C:cytosol"/>
    <property type="evidence" value="ECO:0007669"/>
    <property type="project" value="TreeGrafter"/>
</dbReference>
<evidence type="ECO:0000256" key="1">
    <source>
        <dbReference type="ARBA" id="ARBA00022723"/>
    </source>
</evidence>
<organism evidence="3 4">
    <name type="scientific">Fraxinus pennsylvanica</name>
    <dbReference type="NCBI Taxonomy" id="56036"/>
    <lineage>
        <taxon>Eukaryota</taxon>
        <taxon>Viridiplantae</taxon>
        <taxon>Streptophyta</taxon>
        <taxon>Embryophyta</taxon>
        <taxon>Tracheophyta</taxon>
        <taxon>Spermatophyta</taxon>
        <taxon>Magnoliopsida</taxon>
        <taxon>eudicotyledons</taxon>
        <taxon>Gunneridae</taxon>
        <taxon>Pentapetalae</taxon>
        <taxon>asterids</taxon>
        <taxon>lamiids</taxon>
        <taxon>Lamiales</taxon>
        <taxon>Oleaceae</taxon>
        <taxon>Oleeae</taxon>
        <taxon>Fraxinus</taxon>
    </lineage>
</organism>
<dbReference type="AlphaFoldDB" id="A0AAD2E5E9"/>
<dbReference type="PANTHER" id="PTHR43690">
    <property type="entry name" value="NARDILYSIN"/>
    <property type="match status" value="1"/>
</dbReference>
<dbReference type="SUPFAM" id="SSF63411">
    <property type="entry name" value="LuxS/MPP-like metallohydrolase"/>
    <property type="match status" value="1"/>
</dbReference>
<keyword evidence="4" id="KW-1185">Reference proteome</keyword>
<evidence type="ECO:0000313" key="4">
    <source>
        <dbReference type="Proteomes" id="UP000834106"/>
    </source>
</evidence>
<dbReference type="Gene3D" id="3.30.830.10">
    <property type="entry name" value="Metalloenzyme, LuxS/M16 peptidase-like"/>
    <property type="match status" value="1"/>
</dbReference>
<gene>
    <name evidence="3" type="ORF">FPE_LOCUS24278</name>
</gene>
<reference evidence="3" key="1">
    <citation type="submission" date="2023-05" db="EMBL/GenBank/DDBJ databases">
        <authorList>
            <person name="Huff M."/>
        </authorList>
    </citation>
    <scope>NUCLEOTIDE SEQUENCE</scope>
</reference>
<accession>A0AAD2E5E9</accession>
<dbReference type="PANTHER" id="PTHR43690:SF18">
    <property type="entry name" value="INSULIN-DEGRADING ENZYME-RELATED"/>
    <property type="match status" value="1"/>
</dbReference>
<name>A0AAD2E5E9_9LAMI</name>
<sequence length="282" mass="32362">MVGWSNSVERKSKNVYAKKKKEEFDLLLTNDNIMWQSYARLRDDFLPDYLAGQMDVAFSRTILICFEKLAHHRPDLCPLKMNLQADLVPVEPSVTIVNKKRTASQKFDWNVRHAVFVKMWEERRLHLIVNRNESLDILEGWVLKLFDGVKKGSLIKSDTCLDGPIWKAGKIYKLEVDKDVHSLNLSWTLPSLQEYYPTKAEDYFSHLLGHEGKGGLFFLLKARGRAYSFVAGVAKDGMYCSSIAYIFQIDIHLTDSSLEKPQFRLESAELVGAVRSPKVSKT</sequence>
<dbReference type="InterPro" id="IPR011249">
    <property type="entry name" value="Metalloenz_LuxS/M16"/>
</dbReference>
<keyword evidence="1" id="KW-0479">Metal-binding</keyword>
<evidence type="ECO:0000313" key="3">
    <source>
        <dbReference type="EMBL" id="CAI9776848.1"/>
    </source>
</evidence>
<dbReference type="InterPro" id="IPR007863">
    <property type="entry name" value="Peptidase_M16_C"/>
</dbReference>
<feature type="domain" description="Peptidase M16 C-terminal" evidence="2">
    <location>
        <begin position="132"/>
        <end position="254"/>
    </location>
</feature>
<dbReference type="EMBL" id="OU503050">
    <property type="protein sequence ID" value="CAI9776848.1"/>
    <property type="molecule type" value="Genomic_DNA"/>
</dbReference>